<dbReference type="AlphaFoldDB" id="A0A5C4U1B4"/>
<dbReference type="SUPFAM" id="SSF52402">
    <property type="entry name" value="Adenine nucleotide alpha hydrolases-like"/>
    <property type="match status" value="1"/>
</dbReference>
<evidence type="ECO:0000256" key="1">
    <source>
        <dbReference type="ARBA" id="ARBA00008791"/>
    </source>
</evidence>
<dbReference type="RefSeq" id="WP_139466356.1">
    <property type="nucleotide sequence ID" value="NZ_VDHJ01000016.1"/>
</dbReference>
<dbReference type="OrthoDB" id="3473874at2"/>
<dbReference type="EMBL" id="VDHJ01000016">
    <property type="protein sequence ID" value="TNL95088.1"/>
    <property type="molecule type" value="Genomic_DNA"/>
</dbReference>
<dbReference type="Gene3D" id="3.40.50.620">
    <property type="entry name" value="HUPs"/>
    <property type="match status" value="1"/>
</dbReference>
<evidence type="ECO:0000259" key="2">
    <source>
        <dbReference type="Pfam" id="PF00582"/>
    </source>
</evidence>
<reference evidence="3 4" key="1">
    <citation type="submission" date="2019-06" db="EMBL/GenBank/DDBJ databases">
        <authorList>
            <person name="Li J."/>
        </authorList>
    </citation>
    <scope>NUCLEOTIDE SEQUENCE [LARGE SCALE GENOMIC DNA]</scope>
    <source>
        <strain evidence="3 4">LMG 28165</strain>
    </source>
</reference>
<comment type="similarity">
    <text evidence="1">Belongs to the universal stress protein A family.</text>
</comment>
<feature type="domain" description="UspA" evidence="2">
    <location>
        <begin position="3"/>
        <end position="155"/>
    </location>
</feature>
<dbReference type="InterPro" id="IPR006016">
    <property type="entry name" value="UspA"/>
</dbReference>
<proteinExistence type="inferred from homology"/>
<evidence type="ECO:0000313" key="3">
    <source>
        <dbReference type="EMBL" id="TNL95088.1"/>
    </source>
</evidence>
<dbReference type="InterPro" id="IPR014729">
    <property type="entry name" value="Rossmann-like_a/b/a_fold"/>
</dbReference>
<protein>
    <submittedName>
        <fullName evidence="3">Universal stress protein</fullName>
    </submittedName>
</protein>
<dbReference type="CDD" id="cd00293">
    <property type="entry name" value="USP-like"/>
    <property type="match status" value="1"/>
</dbReference>
<comment type="caution">
    <text evidence="3">The sequence shown here is derived from an EMBL/GenBank/DDBJ whole genome shotgun (WGS) entry which is preliminary data.</text>
</comment>
<name>A0A5C4U1B4_9CORY</name>
<evidence type="ECO:0000313" key="4">
    <source>
        <dbReference type="Proteomes" id="UP000312032"/>
    </source>
</evidence>
<dbReference type="Pfam" id="PF00582">
    <property type="entry name" value="Usp"/>
    <property type="match status" value="1"/>
</dbReference>
<dbReference type="PANTHER" id="PTHR46268:SF15">
    <property type="entry name" value="UNIVERSAL STRESS PROTEIN HP_0031"/>
    <property type="match status" value="1"/>
</dbReference>
<sequence>MAMAQKMLIAFDGSTRARLALERAAELLKPSSVEILTAWEPVTRQTARALGRTGMPQTTVEQEHLGSEYDEAEDYAMSMLREGVELAQQLGLEARAHLVESSSTAPQAIVDAAKELQVDVIVLGTRGIGGVRSWFTNSTAESVVHNAGIPVFIVPPVDEDDTLSAS</sequence>
<dbReference type="Proteomes" id="UP000312032">
    <property type="component" value="Unassembled WGS sequence"/>
</dbReference>
<gene>
    <name evidence="3" type="ORF">FHE74_09905</name>
</gene>
<organism evidence="3 4">
    <name type="scientific">Corynebacterium tapiri</name>
    <dbReference type="NCBI Taxonomy" id="1448266"/>
    <lineage>
        <taxon>Bacteria</taxon>
        <taxon>Bacillati</taxon>
        <taxon>Actinomycetota</taxon>
        <taxon>Actinomycetes</taxon>
        <taxon>Mycobacteriales</taxon>
        <taxon>Corynebacteriaceae</taxon>
        <taxon>Corynebacterium</taxon>
    </lineage>
</organism>
<accession>A0A5C4U1B4</accession>
<keyword evidence="4" id="KW-1185">Reference proteome</keyword>
<dbReference type="PRINTS" id="PR01438">
    <property type="entry name" value="UNVRSLSTRESS"/>
</dbReference>
<dbReference type="InterPro" id="IPR006015">
    <property type="entry name" value="Universal_stress_UspA"/>
</dbReference>
<dbReference type="PANTHER" id="PTHR46268">
    <property type="entry name" value="STRESS RESPONSE PROTEIN NHAX"/>
    <property type="match status" value="1"/>
</dbReference>